<dbReference type="EMBL" id="CP144913">
    <property type="protein sequence ID" value="WXB76561.1"/>
    <property type="molecule type" value="Genomic_DNA"/>
</dbReference>
<sequence length="115" mass="12537">MAVATTATLGELVTEAAGVHGDRHPELGEVQEVYGRVVAELEPHMTREERAVFPARRSWSRTCTSTSTRRTTCSSRACCRCRSERVAPEDPQNPADADVLRSRTTGALLSWGHGA</sequence>
<reference evidence="1 2" key="1">
    <citation type="submission" date="2024-02" db="EMBL/GenBank/DDBJ databases">
        <title>Janibacter sp. nov., isolated from gut of marine sandworm.</title>
        <authorList>
            <person name="Kim B."/>
            <person name="Jun M.O."/>
            <person name="Shin N.-R."/>
        </authorList>
    </citation>
    <scope>NUCLEOTIDE SEQUENCE [LARGE SCALE GENOMIC DNA]</scope>
    <source>
        <strain evidence="1 2">A1S7</strain>
    </source>
</reference>
<organism evidence="1 2">
    <name type="scientific">Janibacter alittae</name>
    <dbReference type="NCBI Taxonomy" id="3115209"/>
    <lineage>
        <taxon>Bacteria</taxon>
        <taxon>Bacillati</taxon>
        <taxon>Actinomycetota</taxon>
        <taxon>Actinomycetes</taxon>
        <taxon>Micrococcales</taxon>
        <taxon>Intrasporangiaceae</taxon>
        <taxon>Janibacter</taxon>
    </lineage>
</organism>
<protein>
    <recommendedName>
        <fullName evidence="3">Hemerythrin-like domain-containing protein</fullName>
    </recommendedName>
</protein>
<gene>
    <name evidence="1" type="ORF">V1351_00460</name>
</gene>
<evidence type="ECO:0008006" key="3">
    <source>
        <dbReference type="Google" id="ProtNLM"/>
    </source>
</evidence>
<name>A0ABZ2MHM8_9MICO</name>
<accession>A0ABZ2MHM8</accession>
<dbReference type="RefSeq" id="WP_338749657.1">
    <property type="nucleotide sequence ID" value="NZ_CP144913.1"/>
</dbReference>
<proteinExistence type="predicted"/>
<evidence type="ECO:0000313" key="2">
    <source>
        <dbReference type="Proteomes" id="UP001382727"/>
    </source>
</evidence>
<dbReference type="Proteomes" id="UP001382727">
    <property type="component" value="Chromosome"/>
</dbReference>
<keyword evidence="2" id="KW-1185">Reference proteome</keyword>
<evidence type="ECO:0000313" key="1">
    <source>
        <dbReference type="EMBL" id="WXB76561.1"/>
    </source>
</evidence>